<evidence type="ECO:0000313" key="10">
    <source>
        <dbReference type="Proteomes" id="UP000182652"/>
    </source>
</evidence>
<dbReference type="GO" id="GO:0005886">
    <property type="term" value="C:plasma membrane"/>
    <property type="evidence" value="ECO:0007669"/>
    <property type="project" value="UniProtKB-SubCell"/>
</dbReference>
<keyword evidence="6 7" id="KW-0472">Membrane</keyword>
<dbReference type="PANTHER" id="PTHR43744">
    <property type="entry name" value="ABC TRANSPORTER PERMEASE PROTEIN MG189-RELATED-RELATED"/>
    <property type="match status" value="1"/>
</dbReference>
<dbReference type="InterPro" id="IPR035906">
    <property type="entry name" value="MetI-like_sf"/>
</dbReference>
<name>A0A1H4S4P7_9MICC</name>
<organism evidence="9 10">
    <name type="scientific">Arthrobacter woluwensis</name>
    <dbReference type="NCBI Taxonomy" id="156980"/>
    <lineage>
        <taxon>Bacteria</taxon>
        <taxon>Bacillati</taxon>
        <taxon>Actinomycetota</taxon>
        <taxon>Actinomycetes</taxon>
        <taxon>Micrococcales</taxon>
        <taxon>Micrococcaceae</taxon>
        <taxon>Arthrobacter</taxon>
    </lineage>
</organism>
<keyword evidence="10" id="KW-1185">Reference proteome</keyword>
<evidence type="ECO:0000256" key="1">
    <source>
        <dbReference type="ARBA" id="ARBA00004651"/>
    </source>
</evidence>
<dbReference type="InterPro" id="IPR000515">
    <property type="entry name" value="MetI-like"/>
</dbReference>
<evidence type="ECO:0000256" key="6">
    <source>
        <dbReference type="ARBA" id="ARBA00023136"/>
    </source>
</evidence>
<dbReference type="Pfam" id="PF00528">
    <property type="entry name" value="BPD_transp_1"/>
    <property type="match status" value="1"/>
</dbReference>
<feature type="transmembrane region" description="Helical" evidence="7">
    <location>
        <begin position="221"/>
        <end position="246"/>
    </location>
</feature>
<feature type="transmembrane region" description="Helical" evidence="7">
    <location>
        <begin position="149"/>
        <end position="170"/>
    </location>
</feature>
<gene>
    <name evidence="9" type="ORF">SAMN04489745_2747</name>
</gene>
<evidence type="ECO:0000256" key="3">
    <source>
        <dbReference type="ARBA" id="ARBA00022475"/>
    </source>
</evidence>
<feature type="transmembrane region" description="Helical" evidence="7">
    <location>
        <begin position="114"/>
        <end position="137"/>
    </location>
</feature>
<evidence type="ECO:0000256" key="7">
    <source>
        <dbReference type="RuleBase" id="RU363032"/>
    </source>
</evidence>
<feature type="transmembrane region" description="Helical" evidence="7">
    <location>
        <begin position="48"/>
        <end position="73"/>
    </location>
</feature>
<dbReference type="PROSITE" id="PS50928">
    <property type="entry name" value="ABC_TM1"/>
    <property type="match status" value="1"/>
</dbReference>
<sequence>MTTLTSQNTETRDDAVGRGSLAVRRAARSRAAAERDTRRPAWKERPSVLYQFVKAVILVLFSASILIPILLVVSTSLADDQQLAQAGGFVLWPERPTIKAYETIFAGPMVIGSLGVSAFITVVGTALALFVTITMAYATSRSVLFGRPVILGVLFTLLFAPGLIPSFLMIRQLGLLDSLWSLILPGIFGAFNFVVMRSFFMNIPAELIESARIDGASDWQILWRIVLPLSKAVIAVVGLFYAVAFWNSFFNALLYINDHAKWPIQLLLRNFVVQGSGAADGLGVSSVPPSQSIQMAVVVVALVPILMVYPFLQKHFTKGVLTGAVKG</sequence>
<evidence type="ECO:0000259" key="8">
    <source>
        <dbReference type="PROSITE" id="PS50928"/>
    </source>
</evidence>
<dbReference type="GO" id="GO:0055085">
    <property type="term" value="P:transmembrane transport"/>
    <property type="evidence" value="ECO:0007669"/>
    <property type="project" value="InterPro"/>
</dbReference>
<dbReference type="STRING" id="156980.SAMN04489745_2747"/>
<keyword evidence="2 7" id="KW-0813">Transport</keyword>
<evidence type="ECO:0000256" key="2">
    <source>
        <dbReference type="ARBA" id="ARBA00022448"/>
    </source>
</evidence>
<dbReference type="Gene3D" id="1.10.3720.10">
    <property type="entry name" value="MetI-like"/>
    <property type="match status" value="1"/>
</dbReference>
<feature type="transmembrane region" description="Helical" evidence="7">
    <location>
        <begin position="182"/>
        <end position="200"/>
    </location>
</feature>
<accession>A0A1H4S4P7</accession>
<dbReference type="AlphaFoldDB" id="A0A1H4S4P7"/>
<dbReference type="RefSeq" id="WP_082724204.1">
    <property type="nucleotide sequence ID" value="NZ_FNSN01000003.1"/>
</dbReference>
<feature type="domain" description="ABC transmembrane type-1" evidence="8">
    <location>
        <begin position="114"/>
        <end position="312"/>
    </location>
</feature>
<evidence type="ECO:0000256" key="4">
    <source>
        <dbReference type="ARBA" id="ARBA00022692"/>
    </source>
</evidence>
<comment type="subcellular location">
    <subcellularLocation>
        <location evidence="1 7">Cell membrane</location>
        <topology evidence="1 7">Multi-pass membrane protein</topology>
    </subcellularLocation>
</comment>
<keyword evidence="4 7" id="KW-0812">Transmembrane</keyword>
<evidence type="ECO:0000313" key="9">
    <source>
        <dbReference type="EMBL" id="SEC39017.1"/>
    </source>
</evidence>
<dbReference type="EMBL" id="FNSN01000003">
    <property type="protein sequence ID" value="SEC39017.1"/>
    <property type="molecule type" value="Genomic_DNA"/>
</dbReference>
<dbReference type="SUPFAM" id="SSF161098">
    <property type="entry name" value="MetI-like"/>
    <property type="match status" value="1"/>
</dbReference>
<dbReference type="PANTHER" id="PTHR43744:SF9">
    <property type="entry name" value="POLYGALACTURONAN_RHAMNOGALACTURONAN TRANSPORT SYSTEM PERMEASE PROTEIN YTCP"/>
    <property type="match status" value="1"/>
</dbReference>
<evidence type="ECO:0000256" key="5">
    <source>
        <dbReference type="ARBA" id="ARBA00022989"/>
    </source>
</evidence>
<comment type="similarity">
    <text evidence="7">Belongs to the binding-protein-dependent transport system permease family.</text>
</comment>
<dbReference type="Proteomes" id="UP000182652">
    <property type="component" value="Unassembled WGS sequence"/>
</dbReference>
<keyword evidence="3" id="KW-1003">Cell membrane</keyword>
<proteinExistence type="inferred from homology"/>
<keyword evidence="5 7" id="KW-1133">Transmembrane helix</keyword>
<dbReference type="CDD" id="cd06261">
    <property type="entry name" value="TM_PBP2"/>
    <property type="match status" value="1"/>
</dbReference>
<feature type="transmembrane region" description="Helical" evidence="7">
    <location>
        <begin position="293"/>
        <end position="312"/>
    </location>
</feature>
<protein>
    <submittedName>
        <fullName evidence="9">Carbohydrate ABC transporter membrane protein 2, CUT1 family</fullName>
    </submittedName>
</protein>
<reference evidence="9 10" key="1">
    <citation type="submission" date="2016-10" db="EMBL/GenBank/DDBJ databases">
        <authorList>
            <person name="de Groot N.N."/>
        </authorList>
    </citation>
    <scope>NUCLEOTIDE SEQUENCE [LARGE SCALE GENOMIC DNA]</scope>
    <source>
        <strain evidence="9 10">DSM 10495</strain>
    </source>
</reference>